<keyword evidence="5" id="KW-1185">Reference proteome</keyword>
<keyword evidence="2" id="KW-0521">NADP</keyword>
<dbReference type="InterPro" id="IPR008030">
    <property type="entry name" value="NmrA-like"/>
</dbReference>
<dbReference type="RefSeq" id="WP_188071447.1">
    <property type="nucleotide sequence ID" value="NZ_BSPS01000001.1"/>
</dbReference>
<accession>A0A7W6BJ31</accession>
<reference evidence="4 5" key="1">
    <citation type="submission" date="2020-08" db="EMBL/GenBank/DDBJ databases">
        <title>Genomic Encyclopedia of Type Strains, Phase IV (KMG-IV): sequencing the most valuable type-strain genomes for metagenomic binning, comparative biology and taxonomic classification.</title>
        <authorList>
            <person name="Goeker M."/>
        </authorList>
    </citation>
    <scope>NUCLEOTIDE SEQUENCE [LARGE SCALE GENOMIC DNA]</scope>
    <source>
        <strain evidence="4 5">DSM 26189</strain>
    </source>
</reference>
<gene>
    <name evidence="4" type="ORF">GGR43_001622</name>
</gene>
<proteinExistence type="inferred from homology"/>
<dbReference type="Gene3D" id="3.40.50.720">
    <property type="entry name" value="NAD(P)-binding Rossmann-like Domain"/>
    <property type="match status" value="1"/>
</dbReference>
<name>A0A7W6BJ31_9SPHN</name>
<dbReference type="AlphaFoldDB" id="A0A7W6BJ31"/>
<comment type="similarity">
    <text evidence="1">Belongs to the NmrA-type oxidoreductase family.</text>
</comment>
<sequence length="308" mass="32583">MVTVVTGATGTQGGAVARALLAGGHAVRALVRDPLGQAALALEAAGATLVQGCFEDGASLRAAMAGADALFSVQQAPTADPDSERRQARMLMEAARGAGVDLVVHSSVSHAGGIETMEGWDEGRWARNYWESKRDAEALVRDSGCPRHVIVRPAFMMENFAMPKAGWMFPDLAAGELVTALDPETKMVLVAAGDIAAVARAAIERPDLFHGRALELAGDLLTLPEIAAILSRVKGRRILARTMAAEQVVRRGQHAGWVETQQWMNSVNYPARPQEMAACGVTPTSFENWAESHVDAIPGNGHSTTLSG</sequence>
<dbReference type="Pfam" id="PF05368">
    <property type="entry name" value="NmrA"/>
    <property type="match status" value="1"/>
</dbReference>
<dbReference type="CDD" id="cd05251">
    <property type="entry name" value="NmrA_like_SDR_a"/>
    <property type="match status" value="1"/>
</dbReference>
<evidence type="ECO:0000256" key="1">
    <source>
        <dbReference type="ARBA" id="ARBA00006328"/>
    </source>
</evidence>
<organism evidence="4 5">
    <name type="scientific">Sphingobium jiangsuense</name>
    <dbReference type="NCBI Taxonomy" id="870476"/>
    <lineage>
        <taxon>Bacteria</taxon>
        <taxon>Pseudomonadati</taxon>
        <taxon>Pseudomonadota</taxon>
        <taxon>Alphaproteobacteria</taxon>
        <taxon>Sphingomonadales</taxon>
        <taxon>Sphingomonadaceae</taxon>
        <taxon>Sphingobium</taxon>
    </lineage>
</organism>
<evidence type="ECO:0000256" key="2">
    <source>
        <dbReference type="ARBA" id="ARBA00022857"/>
    </source>
</evidence>
<evidence type="ECO:0000259" key="3">
    <source>
        <dbReference type="Pfam" id="PF05368"/>
    </source>
</evidence>
<dbReference type="SUPFAM" id="SSF51735">
    <property type="entry name" value="NAD(P)-binding Rossmann-fold domains"/>
    <property type="match status" value="1"/>
</dbReference>
<dbReference type="PANTHER" id="PTHR42748">
    <property type="entry name" value="NITROGEN METABOLITE REPRESSION PROTEIN NMRA FAMILY MEMBER"/>
    <property type="match status" value="1"/>
</dbReference>
<dbReference type="PANTHER" id="PTHR42748:SF7">
    <property type="entry name" value="NMRA LIKE REDOX SENSOR 1-RELATED"/>
    <property type="match status" value="1"/>
</dbReference>
<feature type="domain" description="NmrA-like" evidence="3">
    <location>
        <begin position="4"/>
        <end position="251"/>
    </location>
</feature>
<evidence type="ECO:0000313" key="5">
    <source>
        <dbReference type="Proteomes" id="UP000571950"/>
    </source>
</evidence>
<dbReference type="InterPro" id="IPR036291">
    <property type="entry name" value="NAD(P)-bd_dom_sf"/>
</dbReference>
<evidence type="ECO:0000313" key="4">
    <source>
        <dbReference type="EMBL" id="MBB3925907.1"/>
    </source>
</evidence>
<comment type="caution">
    <text evidence="4">The sequence shown here is derived from an EMBL/GenBank/DDBJ whole genome shotgun (WGS) entry which is preliminary data.</text>
</comment>
<dbReference type="InterPro" id="IPR051164">
    <property type="entry name" value="NmrA-like_oxidored"/>
</dbReference>
<dbReference type="Proteomes" id="UP000571950">
    <property type="component" value="Unassembled WGS sequence"/>
</dbReference>
<dbReference type="Gene3D" id="3.90.25.10">
    <property type="entry name" value="UDP-galactose 4-epimerase, domain 1"/>
    <property type="match status" value="1"/>
</dbReference>
<dbReference type="EMBL" id="JACIDT010000004">
    <property type="protein sequence ID" value="MBB3925907.1"/>
    <property type="molecule type" value="Genomic_DNA"/>
</dbReference>
<protein>
    <submittedName>
        <fullName evidence="4">Uncharacterized protein YbjT (DUF2867 family)</fullName>
    </submittedName>
</protein>